<feature type="compositionally biased region" description="Acidic residues" evidence="1">
    <location>
        <begin position="1"/>
        <end position="10"/>
    </location>
</feature>
<keyword evidence="4" id="KW-1185">Reference proteome</keyword>
<evidence type="ECO:0000313" key="4">
    <source>
        <dbReference type="Proteomes" id="UP000637819"/>
    </source>
</evidence>
<feature type="region of interest" description="Disordered" evidence="1">
    <location>
        <begin position="1"/>
        <end position="24"/>
    </location>
</feature>
<protein>
    <submittedName>
        <fullName evidence="3">Peroxidase-related enzyme</fullName>
    </submittedName>
</protein>
<reference evidence="3 4" key="1">
    <citation type="submission" date="2021-01" db="EMBL/GenBank/DDBJ databases">
        <title>Genome Sequence and Methylation Pattern of Haloterrigena salifodinae BOL5-1, An Extremely Halophilic Archaeon from a Bolivian Salt Mine.</title>
        <authorList>
            <person name="DasSarma P."/>
            <person name="Anton B.P."/>
            <person name="DasSarma S.L."/>
            <person name="von Ehrenheim H.A.L."/>
            <person name="Martinez F.L."/>
            <person name="Guzman D."/>
            <person name="Roberts R.J."/>
            <person name="DasSarma S."/>
        </authorList>
    </citation>
    <scope>NUCLEOTIDE SEQUENCE [LARGE SCALE GENOMIC DNA]</scope>
    <source>
        <strain evidence="3 4">BOL5-1</strain>
    </source>
</reference>
<dbReference type="InterPro" id="IPR010195">
    <property type="entry name" value="Uncharacterised_peroxidase-rel"/>
</dbReference>
<dbReference type="Gene3D" id="1.20.1290.10">
    <property type="entry name" value="AhpD-like"/>
    <property type="match status" value="1"/>
</dbReference>
<dbReference type="EMBL" id="CP069188">
    <property type="protein sequence ID" value="QRV13767.1"/>
    <property type="molecule type" value="Genomic_DNA"/>
</dbReference>
<dbReference type="NCBIfam" id="TIGR00778">
    <property type="entry name" value="ahpD_dom"/>
    <property type="match status" value="1"/>
</dbReference>
<dbReference type="AlphaFoldDB" id="A0A8T8DWM6"/>
<dbReference type="RefSeq" id="WP_204746732.1">
    <property type="nucleotide sequence ID" value="NZ_CP069188.1"/>
</dbReference>
<proteinExistence type="predicted"/>
<dbReference type="SUPFAM" id="SSF69118">
    <property type="entry name" value="AhpD-like"/>
    <property type="match status" value="1"/>
</dbReference>
<dbReference type="InterPro" id="IPR003779">
    <property type="entry name" value="CMD-like"/>
</dbReference>
<dbReference type="PANTHER" id="PTHR35446:SF2">
    <property type="entry name" value="CARBOXYMUCONOLACTONE DECARBOXYLASE-LIKE DOMAIN-CONTAINING PROTEIN"/>
    <property type="match status" value="1"/>
</dbReference>
<dbReference type="InterPro" id="IPR004675">
    <property type="entry name" value="AhpD_core"/>
</dbReference>
<dbReference type="Proteomes" id="UP000637819">
    <property type="component" value="Chromosome"/>
</dbReference>
<dbReference type="Pfam" id="PF02627">
    <property type="entry name" value="CMD"/>
    <property type="match status" value="1"/>
</dbReference>
<dbReference type="OrthoDB" id="167846at2157"/>
<evidence type="ECO:0000313" key="3">
    <source>
        <dbReference type="EMBL" id="QRV13767.1"/>
    </source>
</evidence>
<keyword evidence="3" id="KW-0560">Oxidoreductase</keyword>
<accession>A0A8T8DWM6</accession>
<sequence length="202" mass="22875">MTESEADSAVDPELRDDAMNRFPVPDLEDLPDDLRERIADETERAGFTPNVFAAMAYKPSHFRAFFDYHDALVEDTALEREEIELIVVAVSGVNHCYYCNVAHGALVRIYAEDPLLADQLVANYRTADINDAHRTMLDVAVKLTERPAEVEQADLEALRQAGFDEEACWDIASVTAFYNLSNRLAMFADMRPNEEFHTLARE</sequence>
<evidence type="ECO:0000256" key="1">
    <source>
        <dbReference type="SAM" id="MobiDB-lite"/>
    </source>
</evidence>
<dbReference type="GO" id="GO:0051920">
    <property type="term" value="F:peroxiredoxin activity"/>
    <property type="evidence" value="ECO:0007669"/>
    <property type="project" value="InterPro"/>
</dbReference>
<dbReference type="InterPro" id="IPR029032">
    <property type="entry name" value="AhpD-like"/>
</dbReference>
<dbReference type="NCBIfam" id="TIGR01926">
    <property type="entry name" value="peroxid_rel"/>
    <property type="match status" value="1"/>
</dbReference>
<gene>
    <name evidence="3" type="ORF">JMJ58_12470</name>
</gene>
<dbReference type="KEGG" id="hsal:JMJ58_12470"/>
<name>A0A8T8DWM6_9EURY</name>
<dbReference type="GeneID" id="62875952"/>
<dbReference type="Gene3D" id="1.20.5.810">
    <property type="entry name" value="AhpD-like"/>
    <property type="match status" value="1"/>
</dbReference>
<evidence type="ECO:0000259" key="2">
    <source>
        <dbReference type="Pfam" id="PF02627"/>
    </source>
</evidence>
<organism evidence="3 4">
    <name type="scientific">Haloterrigena salifodinae</name>
    <dbReference type="NCBI Taxonomy" id="2675099"/>
    <lineage>
        <taxon>Archaea</taxon>
        <taxon>Methanobacteriati</taxon>
        <taxon>Methanobacteriota</taxon>
        <taxon>Stenosarchaea group</taxon>
        <taxon>Halobacteria</taxon>
        <taxon>Halobacteriales</taxon>
        <taxon>Natrialbaceae</taxon>
        <taxon>Haloterrigena</taxon>
    </lineage>
</organism>
<feature type="domain" description="Carboxymuconolactone decarboxylase-like" evidence="2">
    <location>
        <begin position="59"/>
        <end position="105"/>
    </location>
</feature>
<dbReference type="PANTHER" id="PTHR35446">
    <property type="entry name" value="SI:CH211-175M2.5"/>
    <property type="match status" value="1"/>
</dbReference>
<keyword evidence="3" id="KW-0575">Peroxidase</keyword>